<gene>
    <name evidence="1" type="ORF">ACFPZN_26800</name>
</gene>
<keyword evidence="2" id="KW-1185">Reference proteome</keyword>
<organism evidence="1 2">
    <name type="scientific">Actinomadura rugatobispora</name>
    <dbReference type="NCBI Taxonomy" id="1994"/>
    <lineage>
        <taxon>Bacteria</taxon>
        <taxon>Bacillati</taxon>
        <taxon>Actinomycetota</taxon>
        <taxon>Actinomycetes</taxon>
        <taxon>Streptosporangiales</taxon>
        <taxon>Thermomonosporaceae</taxon>
        <taxon>Actinomadura</taxon>
    </lineage>
</organism>
<dbReference type="Proteomes" id="UP001596074">
    <property type="component" value="Unassembled WGS sequence"/>
</dbReference>
<accession>A0ABW1A4Y7</accession>
<name>A0ABW1A4Y7_9ACTN</name>
<evidence type="ECO:0000313" key="1">
    <source>
        <dbReference type="EMBL" id="MFC5749244.1"/>
    </source>
</evidence>
<reference evidence="2" key="1">
    <citation type="journal article" date="2019" name="Int. J. Syst. Evol. Microbiol.">
        <title>The Global Catalogue of Microorganisms (GCM) 10K type strain sequencing project: providing services to taxonomists for standard genome sequencing and annotation.</title>
        <authorList>
            <consortium name="The Broad Institute Genomics Platform"/>
            <consortium name="The Broad Institute Genome Sequencing Center for Infectious Disease"/>
            <person name="Wu L."/>
            <person name="Ma J."/>
        </authorList>
    </citation>
    <scope>NUCLEOTIDE SEQUENCE [LARGE SCALE GENOMIC DNA]</scope>
    <source>
        <strain evidence="2">KCTC 42087</strain>
    </source>
</reference>
<protein>
    <submittedName>
        <fullName evidence="1">Uncharacterized protein</fullName>
    </submittedName>
</protein>
<sequence>MRTARVAVVADAFHGIGGDHRGEGVWDFERHLRLLRFGTGADAVHLLHAGPDMFTELSPQDRLQSGKRWTRATGGQTNWRSERSETVASIRHLSEPVRVGSEKLAGQRLRRYSLRVRPDPAATDPLLKGVHEHVRSEGIKQLRFDAWLTGDDRLWQTREHATLHRAHARRTGVRTYSLYCWEFGIDLGDLAAPSPDEILL</sequence>
<dbReference type="EMBL" id="JBHSON010000041">
    <property type="protein sequence ID" value="MFC5749244.1"/>
    <property type="molecule type" value="Genomic_DNA"/>
</dbReference>
<proteinExistence type="predicted"/>
<comment type="caution">
    <text evidence="1">The sequence shown here is derived from an EMBL/GenBank/DDBJ whole genome shotgun (WGS) entry which is preliminary data.</text>
</comment>
<dbReference type="RefSeq" id="WP_378284963.1">
    <property type="nucleotide sequence ID" value="NZ_JBHSON010000041.1"/>
</dbReference>
<evidence type="ECO:0000313" key="2">
    <source>
        <dbReference type="Proteomes" id="UP001596074"/>
    </source>
</evidence>